<protein>
    <submittedName>
        <fullName evidence="1">Uncharacterized protein</fullName>
    </submittedName>
</protein>
<name>A0A1G1YMH0_9BACT</name>
<proteinExistence type="predicted"/>
<dbReference type="AlphaFoldDB" id="A0A1G1YMH0"/>
<dbReference type="EMBL" id="MHIN01000045">
    <property type="protein sequence ID" value="OGY53548.1"/>
    <property type="molecule type" value="Genomic_DNA"/>
</dbReference>
<evidence type="ECO:0000313" key="1">
    <source>
        <dbReference type="EMBL" id="OGY53548.1"/>
    </source>
</evidence>
<accession>A0A1G1YMH0</accession>
<dbReference type="Proteomes" id="UP000178122">
    <property type="component" value="Unassembled WGS sequence"/>
</dbReference>
<organism evidence="1 2">
    <name type="scientific">Candidatus Buchananbacteria bacterium RIFCSPLOWO2_01_FULL_40_23b</name>
    <dbReference type="NCBI Taxonomy" id="1797544"/>
    <lineage>
        <taxon>Bacteria</taxon>
        <taxon>Candidatus Buchananiibacteriota</taxon>
    </lineage>
</organism>
<comment type="caution">
    <text evidence="1">The sequence shown here is derived from an EMBL/GenBank/DDBJ whole genome shotgun (WGS) entry which is preliminary data.</text>
</comment>
<gene>
    <name evidence="1" type="ORF">A2912_03695</name>
</gene>
<sequence length="236" mass="27519">MQLTQQEREKPYLEKSGTVPSERAKFLMTDDNMRGKYLGACLENSRWGSQTTVMYEMNIRGLIGFIQHWMQQNPENFTMLWQKKEREEMNQALELPYTQHETCPTNESHKRVVTDLAGRVRCAYKSEQKGLTSACHAIISDKGRILPLETIIKRLNLRPETETIYCSYKSFPDEACNRRDDLSPQEKETYDLTGHCQGHIQPHDKVEFPFDGWDLAAYAQKWYQQSPNGKSPLFET</sequence>
<evidence type="ECO:0000313" key="2">
    <source>
        <dbReference type="Proteomes" id="UP000178122"/>
    </source>
</evidence>
<reference evidence="1 2" key="1">
    <citation type="journal article" date="2016" name="Nat. Commun.">
        <title>Thousands of microbial genomes shed light on interconnected biogeochemical processes in an aquifer system.</title>
        <authorList>
            <person name="Anantharaman K."/>
            <person name="Brown C.T."/>
            <person name="Hug L.A."/>
            <person name="Sharon I."/>
            <person name="Castelle C.J."/>
            <person name="Probst A.J."/>
            <person name="Thomas B.C."/>
            <person name="Singh A."/>
            <person name="Wilkins M.J."/>
            <person name="Karaoz U."/>
            <person name="Brodie E.L."/>
            <person name="Williams K.H."/>
            <person name="Hubbard S.S."/>
            <person name="Banfield J.F."/>
        </authorList>
    </citation>
    <scope>NUCLEOTIDE SEQUENCE [LARGE SCALE GENOMIC DNA]</scope>
</reference>